<dbReference type="Pfam" id="PF07497">
    <property type="entry name" value="Rho_RNA_bind"/>
    <property type="match status" value="1"/>
</dbReference>
<reference evidence="14 15" key="1">
    <citation type="submission" date="2020-07" db="EMBL/GenBank/DDBJ databases">
        <title>Luteimonas sp. SJ-92.</title>
        <authorList>
            <person name="Huang X.-X."/>
            <person name="Xu L."/>
            <person name="Sun J.-Q."/>
        </authorList>
    </citation>
    <scope>NUCLEOTIDE SEQUENCE [LARGE SCALE GENOMIC DNA]</scope>
    <source>
        <strain evidence="14 15">SJ-92</strain>
    </source>
</reference>
<dbReference type="PANTHER" id="PTHR46425:SF1">
    <property type="entry name" value="TRANSCRIPTION TERMINATION FACTOR RHO"/>
    <property type="match status" value="1"/>
</dbReference>
<evidence type="ECO:0000256" key="4">
    <source>
        <dbReference type="ARBA" id="ARBA00022806"/>
    </source>
</evidence>
<keyword evidence="4 9" id="KW-0347">Helicase</keyword>
<dbReference type="InterPro" id="IPR003593">
    <property type="entry name" value="AAA+_ATPase"/>
</dbReference>
<feature type="binding site" evidence="9">
    <location>
        <begin position="345"/>
        <end position="350"/>
    </location>
    <ligand>
        <name>ATP</name>
        <dbReference type="ChEBI" id="CHEBI:30616"/>
    </ligand>
</feature>
<dbReference type="SMART" id="SM00382">
    <property type="entry name" value="AAA"/>
    <property type="match status" value="1"/>
</dbReference>
<feature type="compositionally biased region" description="Low complexity" evidence="12">
    <location>
        <begin position="31"/>
        <end position="45"/>
    </location>
</feature>
<dbReference type="PANTHER" id="PTHR46425">
    <property type="entry name" value="TRANSCRIPTION TERMINATION FACTOR RHO"/>
    <property type="match status" value="1"/>
</dbReference>
<dbReference type="Gene3D" id="2.40.50.140">
    <property type="entry name" value="Nucleic acid-binding proteins"/>
    <property type="match status" value="1"/>
</dbReference>
<keyword evidence="5 9" id="KW-0067">ATP-binding</keyword>
<dbReference type="RefSeq" id="WP_180680442.1">
    <property type="nucleotide sequence ID" value="NZ_JACCKA010000095.1"/>
</dbReference>
<dbReference type="GO" id="GO:0006353">
    <property type="term" value="P:DNA-templated transcription termination"/>
    <property type="evidence" value="ECO:0007669"/>
    <property type="project" value="UniProtKB-UniRule"/>
</dbReference>
<dbReference type="InterPro" id="IPR027417">
    <property type="entry name" value="P-loop_NTPase"/>
</dbReference>
<gene>
    <name evidence="9 14" type="primary">rho</name>
    <name evidence="14" type="ORF">H0E84_20105</name>
</gene>
<dbReference type="InterPro" id="IPR012340">
    <property type="entry name" value="NA-bd_OB-fold"/>
</dbReference>
<comment type="caution">
    <text evidence="9">Lacks conserved residue(s) required for the propagation of feature annotation.</text>
</comment>
<dbReference type="GO" id="GO:0003723">
    <property type="term" value="F:RNA binding"/>
    <property type="evidence" value="ECO:0007669"/>
    <property type="project" value="UniProtKB-UniRule"/>
</dbReference>
<dbReference type="NCBIfam" id="NF006886">
    <property type="entry name" value="PRK09376.1"/>
    <property type="match status" value="1"/>
</dbReference>
<comment type="function">
    <text evidence="9">Facilitates transcription termination by a mechanism that involves Rho binding to the nascent RNA, activation of Rho's RNA-dependent ATPase activity, and release of the mRNA from the DNA template.</text>
</comment>
<comment type="subunit">
    <text evidence="9">Homohexamer. The homohexamer assembles into an open ring structure.</text>
</comment>
<dbReference type="GO" id="GO:0016787">
    <property type="term" value="F:hydrolase activity"/>
    <property type="evidence" value="ECO:0007669"/>
    <property type="project" value="UniProtKB-KW"/>
</dbReference>
<dbReference type="Gene3D" id="1.10.720.10">
    <property type="match status" value="1"/>
</dbReference>
<dbReference type="Pfam" id="PF00006">
    <property type="entry name" value="ATP-synt_ab"/>
    <property type="match status" value="1"/>
</dbReference>
<dbReference type="AlphaFoldDB" id="A0A853JGX8"/>
<dbReference type="FunFam" id="3.40.50.300:FF:000072">
    <property type="entry name" value="Transcription termination factor Rho"/>
    <property type="match status" value="1"/>
</dbReference>
<feature type="region of interest" description="Disordered" evidence="12">
    <location>
        <begin position="1"/>
        <end position="163"/>
    </location>
</feature>
<evidence type="ECO:0000256" key="3">
    <source>
        <dbReference type="ARBA" id="ARBA00022801"/>
    </source>
</evidence>
<feature type="domain" description="Rho RNA-BD" evidence="13">
    <location>
        <begin position="212"/>
        <end position="287"/>
    </location>
</feature>
<dbReference type="PROSITE" id="PS51856">
    <property type="entry name" value="RHO_RNA_BD"/>
    <property type="match status" value="1"/>
</dbReference>
<dbReference type="InterPro" id="IPR011129">
    <property type="entry name" value="CSD"/>
</dbReference>
<evidence type="ECO:0000259" key="13">
    <source>
        <dbReference type="PROSITE" id="PS51856"/>
    </source>
</evidence>
<evidence type="ECO:0000256" key="12">
    <source>
        <dbReference type="SAM" id="MobiDB-lite"/>
    </source>
</evidence>
<dbReference type="InterPro" id="IPR000194">
    <property type="entry name" value="ATPase_F1/V1/A1_a/bsu_nucl-bd"/>
</dbReference>
<keyword evidence="2 9" id="KW-0547">Nucleotide-binding</keyword>
<dbReference type="Proteomes" id="UP000578091">
    <property type="component" value="Unassembled WGS sequence"/>
</dbReference>
<dbReference type="GO" id="GO:0005524">
    <property type="term" value="F:ATP binding"/>
    <property type="evidence" value="ECO:0007669"/>
    <property type="project" value="UniProtKB-UniRule"/>
</dbReference>
<evidence type="ECO:0000256" key="11">
    <source>
        <dbReference type="PROSITE-ProRule" id="PRU01203"/>
    </source>
</evidence>
<feature type="binding site" evidence="9">
    <location>
        <begin position="333"/>
        <end position="338"/>
    </location>
    <ligand>
        <name>ATP</name>
        <dbReference type="ChEBI" id="CHEBI:30616"/>
    </ligand>
</feature>
<feature type="binding site" evidence="9">
    <location>
        <position position="376"/>
    </location>
    <ligand>
        <name>ATP</name>
        <dbReference type="ChEBI" id="CHEBI:30616"/>
    </ligand>
</feature>
<dbReference type="HAMAP" id="MF_01884">
    <property type="entry name" value="Rho"/>
    <property type="match status" value="1"/>
</dbReference>
<feature type="compositionally biased region" description="Low complexity" evidence="12">
    <location>
        <begin position="142"/>
        <end position="151"/>
    </location>
</feature>
<dbReference type="SUPFAM" id="SSF68912">
    <property type="entry name" value="Rho N-terminal domain-like"/>
    <property type="match status" value="1"/>
</dbReference>
<evidence type="ECO:0000256" key="6">
    <source>
        <dbReference type="ARBA" id="ARBA00022884"/>
    </source>
</evidence>
<dbReference type="CDD" id="cd01128">
    <property type="entry name" value="rho_factor_C"/>
    <property type="match status" value="1"/>
</dbReference>
<evidence type="ECO:0000256" key="1">
    <source>
        <dbReference type="ARBA" id="ARBA00022472"/>
    </source>
</evidence>
<dbReference type="SUPFAM" id="SSF52540">
    <property type="entry name" value="P-loop containing nucleoside triphosphate hydrolases"/>
    <property type="match status" value="1"/>
</dbReference>
<dbReference type="InterPro" id="IPR011113">
    <property type="entry name" value="Rho_RNA-bd"/>
</dbReference>
<comment type="caution">
    <text evidence="14">The sequence shown here is derived from an EMBL/GenBank/DDBJ whole genome shotgun (WGS) entry which is preliminary data.</text>
</comment>
<dbReference type="EC" id="3.6.4.-" evidence="9 10"/>
<evidence type="ECO:0000256" key="10">
    <source>
        <dbReference type="NCBIfam" id="TIGR00767"/>
    </source>
</evidence>
<sequence>MSDNTSDSGESAEKRVRKPRVSKTARVAKTAGTDAPAAPETAAAPAPAPAPKPAAPADAPPPSAPPAAPAPASAETGGGGGGNDAGSEQRDAREAREHRDGRQGQGQGQGQGARRDRFRNRRDRDRNRGGGGGGGGRDDGLPQDGGDQGQRLPPPNIPADFPQYTLSDLKRMPAQKLMDIAEQLNIHDGVARARKQDVIFNLLKVLTRHGEGVVADGVLEILPDGFGFLRAAEASYLAGPDDVYISPSQIRRFNLRTGDHLSGRIRWPKDGERYFALSVVDTINGEPPEASKGKVLFENLTPLFPRKRFKLERGDGSSEDIAGRILDLMAPQGKGQRALIVSPPKAGKTMMMQQIATAITTNHPDVHMIVLLVDERPEEVTEMQRTVRGEVVSSTFDEPAARHVQVAEMVIERAKRLVEHKKDVVILLDSITRLARAYNNVVPSSGKVLTGGVDANALHRPKRFFGAARNVEEGGSLTIIATALVDTGSAMDKVIYEEFKGTGNSEIHLDRRITEKRVYPAINVNQSGTRREDYLIEPELLQKIWILRKLLHPMDEIAAMEFLLDKMKQTKSNDEFFASMRR</sequence>
<evidence type="ECO:0000256" key="8">
    <source>
        <dbReference type="ARBA" id="ARBA00023163"/>
    </source>
</evidence>
<dbReference type="GO" id="GO:0008186">
    <property type="term" value="F:ATP-dependent activity, acting on RNA"/>
    <property type="evidence" value="ECO:0007669"/>
    <property type="project" value="UniProtKB-UniRule"/>
</dbReference>
<keyword evidence="3 9" id="KW-0378">Hydrolase</keyword>
<dbReference type="Gene3D" id="3.40.50.300">
    <property type="entry name" value="P-loop containing nucleotide triphosphate hydrolases"/>
    <property type="match status" value="1"/>
</dbReference>
<dbReference type="SUPFAM" id="SSF50249">
    <property type="entry name" value="Nucleic acid-binding proteins"/>
    <property type="match status" value="1"/>
</dbReference>
<accession>A0A853JGX8</accession>
<dbReference type="InterPro" id="IPR036269">
    <property type="entry name" value="Rho_N_sf"/>
</dbReference>
<keyword evidence="7 9" id="KW-0805">Transcription regulation</keyword>
<keyword evidence="1 9" id="KW-0806">Transcription termination</keyword>
<organism evidence="14 15">
    <name type="scientific">Luteimonas salinisoli</name>
    <dbReference type="NCBI Taxonomy" id="2752307"/>
    <lineage>
        <taxon>Bacteria</taxon>
        <taxon>Pseudomonadati</taxon>
        <taxon>Pseudomonadota</taxon>
        <taxon>Gammaproteobacteria</taxon>
        <taxon>Lysobacterales</taxon>
        <taxon>Lysobacteraceae</taxon>
        <taxon>Luteimonas</taxon>
    </lineage>
</organism>
<dbReference type="Pfam" id="PF07498">
    <property type="entry name" value="Rho_N"/>
    <property type="match status" value="1"/>
</dbReference>
<protein>
    <recommendedName>
        <fullName evidence="9 10">Transcription termination factor Rho</fullName>
        <ecNumber evidence="9 10">3.6.4.-</ecNumber>
    </recommendedName>
    <alternativeName>
        <fullName evidence="9">ATP-dependent helicase Rho</fullName>
    </alternativeName>
</protein>
<dbReference type="GO" id="GO:0005829">
    <property type="term" value="C:cytosol"/>
    <property type="evidence" value="ECO:0007669"/>
    <property type="project" value="UniProtKB-ARBA"/>
</dbReference>
<keyword evidence="8 9" id="KW-0804">Transcription</keyword>
<dbReference type="GO" id="GO:0004386">
    <property type="term" value="F:helicase activity"/>
    <property type="evidence" value="ECO:0007669"/>
    <property type="project" value="UniProtKB-UniRule"/>
</dbReference>
<evidence type="ECO:0000313" key="15">
    <source>
        <dbReference type="Proteomes" id="UP000578091"/>
    </source>
</evidence>
<evidence type="ECO:0000256" key="2">
    <source>
        <dbReference type="ARBA" id="ARBA00022741"/>
    </source>
</evidence>
<dbReference type="NCBIfam" id="TIGR00767">
    <property type="entry name" value="rho"/>
    <property type="match status" value="1"/>
</dbReference>
<evidence type="ECO:0000256" key="9">
    <source>
        <dbReference type="HAMAP-Rule" id="MF_01884"/>
    </source>
</evidence>
<feature type="compositionally biased region" description="Pro residues" evidence="12">
    <location>
        <begin position="46"/>
        <end position="69"/>
    </location>
</feature>
<dbReference type="SMART" id="SM00357">
    <property type="entry name" value="CSP"/>
    <property type="match status" value="1"/>
</dbReference>
<dbReference type="InterPro" id="IPR041703">
    <property type="entry name" value="Rho_factor_ATP-bd"/>
</dbReference>
<dbReference type="EMBL" id="JACCKA010000095">
    <property type="protein sequence ID" value="NZA28683.1"/>
    <property type="molecule type" value="Genomic_DNA"/>
</dbReference>
<keyword evidence="6 9" id="KW-0694">RNA-binding</keyword>
<evidence type="ECO:0000256" key="7">
    <source>
        <dbReference type="ARBA" id="ARBA00023015"/>
    </source>
</evidence>
<evidence type="ECO:0000313" key="14">
    <source>
        <dbReference type="EMBL" id="NZA28683.1"/>
    </source>
</evidence>
<name>A0A853JGX8_9GAMM</name>
<keyword evidence="15" id="KW-1185">Reference proteome</keyword>
<dbReference type="InterPro" id="IPR004665">
    <property type="entry name" value="Term_rho"/>
</dbReference>
<dbReference type="CDD" id="cd04459">
    <property type="entry name" value="Rho_CSD"/>
    <property type="match status" value="1"/>
</dbReference>
<proteinExistence type="inferred from homology"/>
<comment type="similarity">
    <text evidence="9 11">Belongs to the Rho family.</text>
</comment>
<feature type="compositionally biased region" description="Basic and acidic residues" evidence="12">
    <location>
        <begin position="87"/>
        <end position="102"/>
    </location>
</feature>
<dbReference type="InterPro" id="IPR011112">
    <property type="entry name" value="Rho-like_N"/>
</dbReference>
<dbReference type="SMART" id="SM00959">
    <property type="entry name" value="Rho_N"/>
    <property type="match status" value="1"/>
</dbReference>
<evidence type="ECO:0000256" key="5">
    <source>
        <dbReference type="ARBA" id="ARBA00022840"/>
    </source>
</evidence>